<dbReference type="PANTHER" id="PTHR30466">
    <property type="entry name" value="FLAVIN REDUCTASE"/>
    <property type="match status" value="1"/>
</dbReference>
<dbReference type="Proteomes" id="UP000306740">
    <property type="component" value="Unassembled WGS sequence"/>
</dbReference>
<evidence type="ECO:0000256" key="1">
    <source>
        <dbReference type="ARBA" id="ARBA00008898"/>
    </source>
</evidence>
<evidence type="ECO:0000313" key="6">
    <source>
        <dbReference type="EMBL" id="TNC49515.1"/>
    </source>
</evidence>
<dbReference type="GO" id="GO:0010181">
    <property type="term" value="F:FMN binding"/>
    <property type="evidence" value="ECO:0007669"/>
    <property type="project" value="InterPro"/>
</dbReference>
<organism evidence="5 7">
    <name type="scientific">Mumia zhuanghuii</name>
    <dbReference type="NCBI Taxonomy" id="2585211"/>
    <lineage>
        <taxon>Bacteria</taxon>
        <taxon>Bacillati</taxon>
        <taxon>Actinomycetota</taxon>
        <taxon>Actinomycetes</taxon>
        <taxon>Propionibacteriales</taxon>
        <taxon>Nocardioidaceae</taxon>
        <taxon>Mumia</taxon>
    </lineage>
</organism>
<dbReference type="RefSeq" id="WP_139105443.1">
    <property type="nucleotide sequence ID" value="NZ_VDFR01000023.1"/>
</dbReference>
<gene>
    <name evidence="6" type="ORF">FHE65_05395</name>
    <name evidence="5" type="ORF">FHE65_30680</name>
</gene>
<proteinExistence type="inferred from homology"/>
<evidence type="ECO:0000313" key="7">
    <source>
        <dbReference type="Proteomes" id="UP000306740"/>
    </source>
</evidence>
<evidence type="ECO:0000259" key="4">
    <source>
        <dbReference type="SMART" id="SM00903"/>
    </source>
</evidence>
<comment type="similarity">
    <text evidence="1">Belongs to the non-flavoprotein flavin reductase family.</text>
</comment>
<sequence>MTSTALRRGPLRDSTPDAVASDALSPTRLRQAFGSFPSGVVAACAEVDGVRVGMAISSFVSVSLDPPLAAVFVQSTSTTWPVLRRAASLGISVLGVEHESHVAALSARTGDRFASLRTSTQGSGAVLVEDAAAWIEVEVDSEAPAGDHLVVMLRIVALSTRPDVEPLVYHRSRLRSLRAAPEVDARQR</sequence>
<dbReference type="Gene3D" id="2.30.110.10">
    <property type="entry name" value="Electron Transport, Fmn-binding Protein, Chain A"/>
    <property type="match status" value="1"/>
</dbReference>
<dbReference type="EMBL" id="VDFR01000198">
    <property type="protein sequence ID" value="TNC31866.1"/>
    <property type="molecule type" value="Genomic_DNA"/>
</dbReference>
<dbReference type="InterPro" id="IPR002563">
    <property type="entry name" value="Flavin_Rdtase-like_dom"/>
</dbReference>
<dbReference type="EMBL" id="VDFR01000023">
    <property type="protein sequence ID" value="TNC49515.1"/>
    <property type="molecule type" value="Genomic_DNA"/>
</dbReference>
<dbReference type="Pfam" id="PF01613">
    <property type="entry name" value="Flavin_Reduct"/>
    <property type="match status" value="1"/>
</dbReference>
<evidence type="ECO:0000313" key="5">
    <source>
        <dbReference type="EMBL" id="TNC31866.1"/>
    </source>
</evidence>
<reference evidence="5 7" key="1">
    <citation type="submission" date="2019-05" db="EMBL/GenBank/DDBJ databases">
        <title>Mumia sp. nov., isolated from the intestinal contents of plateau pika (Ochotona curzoniae) in the Qinghai-Tibet plateau of China.</title>
        <authorList>
            <person name="Tian Z."/>
        </authorList>
    </citation>
    <scope>NUCLEOTIDE SEQUENCE [LARGE SCALE GENOMIC DNA]</scope>
    <source>
        <strain evidence="7">527</strain>
        <strain evidence="5">Z527</strain>
    </source>
</reference>
<dbReference type="InterPro" id="IPR012349">
    <property type="entry name" value="Split_barrel_FMN-bd"/>
</dbReference>
<feature type="region of interest" description="Disordered" evidence="3">
    <location>
        <begin position="1"/>
        <end position="20"/>
    </location>
</feature>
<dbReference type="InterPro" id="IPR050268">
    <property type="entry name" value="NADH-dep_flavin_reductase"/>
</dbReference>
<dbReference type="GO" id="GO:0042602">
    <property type="term" value="F:riboflavin reductase (NADPH) activity"/>
    <property type="evidence" value="ECO:0007669"/>
    <property type="project" value="TreeGrafter"/>
</dbReference>
<comment type="caution">
    <text evidence="5">The sequence shown here is derived from an EMBL/GenBank/DDBJ whole genome shotgun (WGS) entry which is preliminary data.</text>
</comment>
<evidence type="ECO:0000256" key="3">
    <source>
        <dbReference type="SAM" id="MobiDB-lite"/>
    </source>
</evidence>
<keyword evidence="2" id="KW-0560">Oxidoreductase</keyword>
<dbReference type="SMART" id="SM00903">
    <property type="entry name" value="Flavin_Reduct"/>
    <property type="match status" value="1"/>
</dbReference>
<dbReference type="AlphaFoldDB" id="A0A5C4MEM7"/>
<protein>
    <submittedName>
        <fullName evidence="5">Flavin reductase family protein</fullName>
    </submittedName>
</protein>
<evidence type="ECO:0000256" key="2">
    <source>
        <dbReference type="ARBA" id="ARBA00023002"/>
    </source>
</evidence>
<dbReference type="PANTHER" id="PTHR30466:SF11">
    <property type="entry name" value="FLAVIN-DEPENDENT MONOOXYGENASE, REDUCTASE SUBUNIT HSAB"/>
    <property type="match status" value="1"/>
</dbReference>
<dbReference type="OrthoDB" id="9792858at2"/>
<accession>A0A5C4MEM7</accession>
<feature type="domain" description="Flavin reductase like" evidence="4">
    <location>
        <begin position="33"/>
        <end position="176"/>
    </location>
</feature>
<name>A0A5C4MEM7_9ACTN</name>
<dbReference type="SUPFAM" id="SSF50475">
    <property type="entry name" value="FMN-binding split barrel"/>
    <property type="match status" value="1"/>
</dbReference>